<dbReference type="Proteomes" id="UP000649617">
    <property type="component" value="Unassembled WGS sequence"/>
</dbReference>
<dbReference type="EMBL" id="CAJNIZ010027858">
    <property type="protein sequence ID" value="CAE7502997.1"/>
    <property type="molecule type" value="Genomic_DNA"/>
</dbReference>
<accession>A0A812SZD9</accession>
<name>A0A812SZD9_SYMPI</name>
<dbReference type="GO" id="GO:0032790">
    <property type="term" value="P:ribosome disassembly"/>
    <property type="evidence" value="ECO:0007669"/>
    <property type="project" value="TreeGrafter"/>
</dbReference>
<reference evidence="3" key="1">
    <citation type="submission" date="2021-02" db="EMBL/GenBank/DDBJ databases">
        <authorList>
            <person name="Dougan E. K."/>
            <person name="Rhodes N."/>
            <person name="Thang M."/>
            <person name="Chan C."/>
        </authorList>
    </citation>
    <scope>NUCLEOTIDE SEQUENCE</scope>
</reference>
<dbReference type="InterPro" id="IPR001288">
    <property type="entry name" value="Translation_initiation_fac_3"/>
</dbReference>
<feature type="non-terminal residue" evidence="3">
    <location>
        <position position="159"/>
    </location>
</feature>
<dbReference type="Pfam" id="PF05198">
    <property type="entry name" value="IF3_N"/>
    <property type="match status" value="1"/>
</dbReference>
<sequence length="159" mass="17785">MAPRSRPLLMIGAVVAALIGSRSFVAPRQSQVRVPNVSRPARGLDGRIKQQEYKINEEIRANEVRVVGIVSDKLETGATRMEEMNEIMSLRDAMEIAQSKGVDVILINEDPDPPLVKIFSVGKYVYEEKKRAKEIAKNKAPKIKEVKITYTIGDHDLNT</sequence>
<dbReference type="GO" id="GO:0003743">
    <property type="term" value="F:translation initiation factor activity"/>
    <property type="evidence" value="ECO:0007669"/>
    <property type="project" value="InterPro"/>
</dbReference>
<dbReference type="NCBIfam" id="TIGR00168">
    <property type="entry name" value="infC"/>
    <property type="match status" value="1"/>
</dbReference>
<dbReference type="GO" id="GO:0043022">
    <property type="term" value="F:ribosome binding"/>
    <property type="evidence" value="ECO:0007669"/>
    <property type="project" value="TreeGrafter"/>
</dbReference>
<dbReference type="PANTHER" id="PTHR10938">
    <property type="entry name" value="TRANSLATION INITIATION FACTOR IF-3"/>
    <property type="match status" value="1"/>
</dbReference>
<dbReference type="PANTHER" id="PTHR10938:SF0">
    <property type="entry name" value="TRANSLATION INITIATION FACTOR IF-3, MITOCHONDRIAL"/>
    <property type="match status" value="1"/>
</dbReference>
<dbReference type="Gene3D" id="3.10.20.80">
    <property type="entry name" value="Translation initiation factor 3 (IF-3), N-terminal domain"/>
    <property type="match status" value="1"/>
</dbReference>
<keyword evidence="4" id="KW-1185">Reference proteome</keyword>
<evidence type="ECO:0000259" key="2">
    <source>
        <dbReference type="Pfam" id="PF05198"/>
    </source>
</evidence>
<feature type="signal peptide" evidence="1">
    <location>
        <begin position="1"/>
        <end position="16"/>
    </location>
</feature>
<feature type="chain" id="PRO_5032878299" evidence="1">
    <location>
        <begin position="17"/>
        <end position="159"/>
    </location>
</feature>
<dbReference type="AlphaFoldDB" id="A0A812SZD9"/>
<gene>
    <name evidence="3" type="primary">infC</name>
    <name evidence="3" type="ORF">SPIL2461_LOCUS13020</name>
</gene>
<organism evidence="3 4">
    <name type="scientific">Symbiodinium pilosum</name>
    <name type="common">Dinoflagellate</name>
    <dbReference type="NCBI Taxonomy" id="2952"/>
    <lineage>
        <taxon>Eukaryota</taxon>
        <taxon>Sar</taxon>
        <taxon>Alveolata</taxon>
        <taxon>Dinophyceae</taxon>
        <taxon>Suessiales</taxon>
        <taxon>Symbiodiniaceae</taxon>
        <taxon>Symbiodinium</taxon>
    </lineage>
</organism>
<dbReference type="InterPro" id="IPR036787">
    <property type="entry name" value="T_IF-3_N_sf"/>
</dbReference>
<evidence type="ECO:0000313" key="3">
    <source>
        <dbReference type="EMBL" id="CAE7502997.1"/>
    </source>
</evidence>
<dbReference type="GO" id="GO:0005829">
    <property type="term" value="C:cytosol"/>
    <property type="evidence" value="ECO:0007669"/>
    <property type="project" value="TreeGrafter"/>
</dbReference>
<comment type="caution">
    <text evidence="3">The sequence shown here is derived from an EMBL/GenBank/DDBJ whole genome shotgun (WGS) entry which is preliminary data.</text>
</comment>
<evidence type="ECO:0000256" key="1">
    <source>
        <dbReference type="SAM" id="SignalP"/>
    </source>
</evidence>
<keyword evidence="1" id="KW-0732">Signal</keyword>
<feature type="domain" description="Translation initiation factor 3 N-terminal" evidence="2">
    <location>
        <begin position="55"/>
        <end position="134"/>
    </location>
</feature>
<dbReference type="GO" id="GO:0016020">
    <property type="term" value="C:membrane"/>
    <property type="evidence" value="ECO:0007669"/>
    <property type="project" value="TreeGrafter"/>
</dbReference>
<evidence type="ECO:0000313" key="4">
    <source>
        <dbReference type="Proteomes" id="UP000649617"/>
    </source>
</evidence>
<dbReference type="InterPro" id="IPR019814">
    <property type="entry name" value="Translation_initiation_fac_3_N"/>
</dbReference>
<dbReference type="OrthoDB" id="21573at2759"/>
<protein>
    <submittedName>
        <fullName evidence="3">InfC protein</fullName>
    </submittedName>
</protein>
<dbReference type="SUPFAM" id="SSF54364">
    <property type="entry name" value="Translation initiation factor IF3, N-terminal domain"/>
    <property type="match status" value="1"/>
</dbReference>
<proteinExistence type="predicted"/>